<dbReference type="Proteomes" id="UP000033393">
    <property type="component" value="Unassembled WGS sequence"/>
</dbReference>
<evidence type="ECO:0000313" key="1">
    <source>
        <dbReference type="EMBL" id="KJK42080.1"/>
    </source>
</evidence>
<sequence>MIITAILGALVLVGGGVTAVILVKGDHEPAAAMEQAPGPADTSVIGQKVGEVTKYGDVAVFDACTVLPVSAVEELGFKDAAHGWHNQTYLSRSVPTAEATIKDELDPISVCMYEPMIENRMERITVSIYQRPFNSLLPADRAIKDDTLLTVGGLRTAMSPGLKPDSFDARITTNDGKTQAIVGASTMSDVKDITDHKAAFMKLLELVAQNLSRGPQGLTTHVHTGRYEKVPSACDILSAELFQELTQSKDSGIAEANFREREGMKKFVNDKNETHYYYSNQQDCRRLSPEWYNAKSRSDGKALMVELETYRDAEMAVRNAHDCDPNSPSRKVFGEAVLTNEKIGDFATCSYRVGDSPTMSFVAGRTQVRLTGFGNWAPDDPKQYNEVFTPVAKRMVDEVRKAIG</sequence>
<dbReference type="PATRIC" id="fig|68170.10.peg.466"/>
<organism evidence="1 2">
    <name type="scientific">Lentzea aerocolonigenes</name>
    <name type="common">Lechevalieria aerocolonigenes</name>
    <name type="synonym">Saccharothrix aerocolonigenes</name>
    <dbReference type="NCBI Taxonomy" id="68170"/>
    <lineage>
        <taxon>Bacteria</taxon>
        <taxon>Bacillati</taxon>
        <taxon>Actinomycetota</taxon>
        <taxon>Actinomycetes</taxon>
        <taxon>Pseudonocardiales</taxon>
        <taxon>Pseudonocardiaceae</taxon>
        <taxon>Lentzea</taxon>
    </lineage>
</organism>
<dbReference type="AlphaFoldDB" id="A0A0F0GFD3"/>
<evidence type="ECO:0000313" key="2">
    <source>
        <dbReference type="Proteomes" id="UP000033393"/>
    </source>
</evidence>
<protein>
    <submittedName>
        <fullName evidence="1">Uncharacterized protein</fullName>
    </submittedName>
</protein>
<gene>
    <name evidence="1" type="ORF">UK23_38825</name>
</gene>
<comment type="caution">
    <text evidence="1">The sequence shown here is derived from an EMBL/GenBank/DDBJ whole genome shotgun (WGS) entry which is preliminary data.</text>
</comment>
<accession>A0A0F0GFD3</accession>
<keyword evidence="2" id="KW-1185">Reference proteome</keyword>
<dbReference type="EMBL" id="JYJG01000372">
    <property type="protein sequence ID" value="KJK42080.1"/>
    <property type="molecule type" value="Genomic_DNA"/>
</dbReference>
<proteinExistence type="predicted"/>
<name>A0A0F0GFD3_LENAE</name>
<reference evidence="1 2" key="1">
    <citation type="submission" date="2015-02" db="EMBL/GenBank/DDBJ databases">
        <authorList>
            <person name="Ju K.-S."/>
            <person name="Doroghazi J.R."/>
            <person name="Metcalf W."/>
        </authorList>
    </citation>
    <scope>NUCLEOTIDE SEQUENCE [LARGE SCALE GENOMIC DNA]</scope>
    <source>
        <strain evidence="1 2">NRRL B-16140</strain>
    </source>
</reference>